<proteinExistence type="predicted"/>
<dbReference type="EMBL" id="CADCXN010000049">
    <property type="protein sequence ID" value="CAA9890374.1"/>
    <property type="molecule type" value="Genomic_DNA"/>
</dbReference>
<evidence type="ECO:0000313" key="2">
    <source>
        <dbReference type="Proteomes" id="UP000494216"/>
    </source>
</evidence>
<dbReference type="RefSeq" id="WP_174625314.1">
    <property type="nucleotide sequence ID" value="NZ_CADCXN010000049.1"/>
</dbReference>
<dbReference type="Proteomes" id="UP000494216">
    <property type="component" value="Unassembled WGS sequence"/>
</dbReference>
<protein>
    <submittedName>
        <fullName evidence="1">Uncharacterized protein</fullName>
    </submittedName>
</protein>
<dbReference type="AlphaFoldDB" id="A0A8S0XFD8"/>
<keyword evidence="2" id="KW-1185">Reference proteome</keyword>
<accession>A0A8S0XFD8</accession>
<evidence type="ECO:0000313" key="1">
    <source>
        <dbReference type="EMBL" id="CAA9890374.1"/>
    </source>
</evidence>
<gene>
    <name evidence="1" type="ORF">METHB2_210006</name>
</gene>
<sequence length="123" mass="13687">MAKRKQQNLIKGTAHHRRTEDDYMGVLLDTVTLDDWQAVVAGALKLAKEGDLGARAWLAQYLVGKPAGKAPTPLTVVVQQLNNADPVVEKLAHKTVWNMEFPEDDWKENIKATIAAELTEKLQ</sequence>
<comment type="caution">
    <text evidence="1">The sequence shown here is derived from an EMBL/GenBank/DDBJ whole genome shotgun (WGS) entry which is preliminary data.</text>
</comment>
<reference evidence="1 2" key="1">
    <citation type="submission" date="2020-02" db="EMBL/GenBank/DDBJ databases">
        <authorList>
            <person name="Hogendoorn C."/>
        </authorList>
    </citation>
    <scope>NUCLEOTIDE SEQUENCE [LARGE SCALE GENOMIC DNA]</scope>
    <source>
        <strain evidence="1">METHB21</strain>
    </source>
</reference>
<name>A0A8S0XFD8_9GAMM</name>
<organism evidence="1 2">
    <name type="scientific">Candidatus Methylobacter favarea</name>
    <dbReference type="NCBI Taxonomy" id="2707345"/>
    <lineage>
        <taxon>Bacteria</taxon>
        <taxon>Pseudomonadati</taxon>
        <taxon>Pseudomonadota</taxon>
        <taxon>Gammaproteobacteria</taxon>
        <taxon>Methylococcales</taxon>
        <taxon>Methylococcaceae</taxon>
        <taxon>Methylobacter</taxon>
    </lineage>
</organism>